<gene>
    <name evidence="1" type="ORF">Patl1_03499</name>
</gene>
<accession>A0ACC1C535</accession>
<sequence>MARRLKNRERQRRYRARKRLEADLKKSTVINQPLTPQVDLQLNASLSNCVDRVYCKRNWKKDARRASIFKGEEDTINGSVKPAFNYTTDSQTLLPPANKAETPLENKFLSSLGLVNIETNNTKLRRRDWKAEARNKKS</sequence>
<reference evidence="2" key="1">
    <citation type="journal article" date="2023" name="G3 (Bethesda)">
        <title>Genome assembly and association tests identify interacting loci associated with vigor, precocity, and sex in interspecific pistachio rootstocks.</title>
        <authorList>
            <person name="Palmer W."/>
            <person name="Jacygrad E."/>
            <person name="Sagayaradj S."/>
            <person name="Cavanaugh K."/>
            <person name="Han R."/>
            <person name="Bertier L."/>
            <person name="Beede B."/>
            <person name="Kafkas S."/>
            <person name="Golino D."/>
            <person name="Preece J."/>
            <person name="Michelmore R."/>
        </authorList>
    </citation>
    <scope>NUCLEOTIDE SEQUENCE [LARGE SCALE GENOMIC DNA]</scope>
</reference>
<dbReference type="Proteomes" id="UP001164250">
    <property type="component" value="Chromosome 1"/>
</dbReference>
<name>A0ACC1C535_9ROSI</name>
<dbReference type="EMBL" id="CM047897">
    <property type="protein sequence ID" value="KAJ0110702.1"/>
    <property type="molecule type" value="Genomic_DNA"/>
</dbReference>
<comment type="caution">
    <text evidence="1">The sequence shown here is derived from an EMBL/GenBank/DDBJ whole genome shotgun (WGS) entry which is preliminary data.</text>
</comment>
<evidence type="ECO:0000313" key="2">
    <source>
        <dbReference type="Proteomes" id="UP001164250"/>
    </source>
</evidence>
<evidence type="ECO:0000313" key="1">
    <source>
        <dbReference type="EMBL" id="KAJ0110702.1"/>
    </source>
</evidence>
<proteinExistence type="predicted"/>
<protein>
    <submittedName>
        <fullName evidence="1">Uncharacterized protein</fullName>
    </submittedName>
</protein>
<keyword evidence="2" id="KW-1185">Reference proteome</keyword>
<organism evidence="1 2">
    <name type="scientific">Pistacia atlantica</name>
    <dbReference type="NCBI Taxonomy" id="434234"/>
    <lineage>
        <taxon>Eukaryota</taxon>
        <taxon>Viridiplantae</taxon>
        <taxon>Streptophyta</taxon>
        <taxon>Embryophyta</taxon>
        <taxon>Tracheophyta</taxon>
        <taxon>Spermatophyta</taxon>
        <taxon>Magnoliopsida</taxon>
        <taxon>eudicotyledons</taxon>
        <taxon>Gunneridae</taxon>
        <taxon>Pentapetalae</taxon>
        <taxon>rosids</taxon>
        <taxon>malvids</taxon>
        <taxon>Sapindales</taxon>
        <taxon>Anacardiaceae</taxon>
        <taxon>Pistacia</taxon>
    </lineage>
</organism>